<dbReference type="CDD" id="cd16936">
    <property type="entry name" value="HATPase_RsbW-like"/>
    <property type="match status" value="1"/>
</dbReference>
<dbReference type="Proteomes" id="UP000006073">
    <property type="component" value="Unassembled WGS sequence"/>
</dbReference>
<dbReference type="EMBL" id="ALWO02000036">
    <property type="protein sequence ID" value="EOZ96121.1"/>
    <property type="molecule type" value="Genomic_DNA"/>
</dbReference>
<gene>
    <name evidence="2" type="ORF">A33Q_2714</name>
</gene>
<dbReference type="GO" id="GO:0004674">
    <property type="term" value="F:protein serine/threonine kinase activity"/>
    <property type="evidence" value="ECO:0007669"/>
    <property type="project" value="UniProtKB-EC"/>
</dbReference>
<dbReference type="eggNOG" id="COG2172">
    <property type="taxonomic scope" value="Bacteria"/>
</dbReference>
<keyword evidence="2" id="KW-0418">Kinase</keyword>
<dbReference type="AlphaFoldDB" id="S2DVP2"/>
<dbReference type="SUPFAM" id="SSF55874">
    <property type="entry name" value="ATPase domain of HSP90 chaperone/DNA topoisomerase II/histidine kinase"/>
    <property type="match status" value="1"/>
</dbReference>
<name>S2DVP2_INDAL</name>
<dbReference type="InterPro" id="IPR003594">
    <property type="entry name" value="HATPase_dom"/>
</dbReference>
<organism evidence="2 3">
    <name type="scientific">Indibacter alkaliphilus (strain CCUG 57479 / KCTC 22604 / LW1)</name>
    <dbReference type="NCBI Taxonomy" id="1189612"/>
    <lineage>
        <taxon>Bacteria</taxon>
        <taxon>Pseudomonadati</taxon>
        <taxon>Bacteroidota</taxon>
        <taxon>Cytophagia</taxon>
        <taxon>Cytophagales</taxon>
        <taxon>Cyclobacteriaceae</taxon>
    </lineage>
</organism>
<evidence type="ECO:0000313" key="3">
    <source>
        <dbReference type="Proteomes" id="UP000006073"/>
    </source>
</evidence>
<dbReference type="InterPro" id="IPR036890">
    <property type="entry name" value="HATPase_C_sf"/>
</dbReference>
<keyword evidence="3" id="KW-1185">Reference proteome</keyword>
<sequence>MDKSKKVNLELDLEENQVRFTITDEGTGFDYINLSDPTAPENLEKSGGRGIYIMKHLSDEVKFEDEGRKTILTFYM</sequence>
<dbReference type="STRING" id="1189612.A33Q_2714"/>
<keyword evidence="2" id="KW-0808">Transferase</keyword>
<feature type="domain" description="Histidine kinase/HSP90-like ATPase" evidence="1">
    <location>
        <begin position="3"/>
        <end position="73"/>
    </location>
</feature>
<accession>S2DVP2</accession>
<reference evidence="2 3" key="1">
    <citation type="journal article" date="2013" name="Genome Announc.">
        <title>Draft Genome Sequence of Indibacter alkaliphilus Strain LW1T, Isolated from Lonar Lake, a Haloalkaline Lake in the Buldana District of Maharashtra, India.</title>
        <authorList>
            <person name="Singh A."/>
            <person name="Kumar Jangir P."/>
            <person name="Sharma R."/>
            <person name="Singh A."/>
            <person name="Kumar Pinnaka A."/>
            <person name="Shivaji S."/>
        </authorList>
    </citation>
    <scope>NUCLEOTIDE SEQUENCE [LARGE SCALE GENOMIC DNA]</scope>
    <source>
        <strain evidence="3">CCUG 57479 / KCTC 22604 / LW1</strain>
    </source>
</reference>
<protein>
    <submittedName>
        <fullName evidence="2">Serine-protein kinase rsbW</fullName>
        <ecNumber evidence="2">2.7.11.1</ecNumber>
    </submittedName>
</protein>
<dbReference type="Gene3D" id="3.30.565.10">
    <property type="entry name" value="Histidine kinase-like ATPase, C-terminal domain"/>
    <property type="match status" value="1"/>
</dbReference>
<evidence type="ECO:0000259" key="1">
    <source>
        <dbReference type="Pfam" id="PF13581"/>
    </source>
</evidence>
<proteinExistence type="predicted"/>
<dbReference type="EC" id="2.7.11.1" evidence="2"/>
<comment type="caution">
    <text evidence="2">The sequence shown here is derived from an EMBL/GenBank/DDBJ whole genome shotgun (WGS) entry which is preliminary data.</text>
</comment>
<dbReference type="Pfam" id="PF13581">
    <property type="entry name" value="HATPase_c_2"/>
    <property type="match status" value="1"/>
</dbReference>
<evidence type="ECO:0000313" key="2">
    <source>
        <dbReference type="EMBL" id="EOZ96121.1"/>
    </source>
</evidence>